<dbReference type="Proteomes" id="UP000828390">
    <property type="component" value="Unassembled WGS sequence"/>
</dbReference>
<organism evidence="1 2">
    <name type="scientific">Dreissena polymorpha</name>
    <name type="common">Zebra mussel</name>
    <name type="synonym">Mytilus polymorpha</name>
    <dbReference type="NCBI Taxonomy" id="45954"/>
    <lineage>
        <taxon>Eukaryota</taxon>
        <taxon>Metazoa</taxon>
        <taxon>Spiralia</taxon>
        <taxon>Lophotrochozoa</taxon>
        <taxon>Mollusca</taxon>
        <taxon>Bivalvia</taxon>
        <taxon>Autobranchia</taxon>
        <taxon>Heteroconchia</taxon>
        <taxon>Euheterodonta</taxon>
        <taxon>Imparidentia</taxon>
        <taxon>Neoheterodontei</taxon>
        <taxon>Myida</taxon>
        <taxon>Dreissenoidea</taxon>
        <taxon>Dreissenidae</taxon>
        <taxon>Dreissena</taxon>
    </lineage>
</organism>
<protein>
    <submittedName>
        <fullName evidence="1">Uncharacterized protein</fullName>
    </submittedName>
</protein>
<accession>A0A9D4IHW0</accession>
<dbReference type="EMBL" id="JAIWYP010000009">
    <property type="protein sequence ID" value="KAH3774785.1"/>
    <property type="molecule type" value="Genomic_DNA"/>
</dbReference>
<proteinExistence type="predicted"/>
<dbReference type="AlphaFoldDB" id="A0A9D4IHW0"/>
<keyword evidence="2" id="KW-1185">Reference proteome</keyword>
<sequence length="73" mass="8069">MSGTSSELQDLDNKLYDRAVARRIESSTEKSKILLNSTTNISADITINGEKLEEVTSFKYLSAALSKISLRSE</sequence>
<reference evidence="1" key="2">
    <citation type="submission" date="2020-11" db="EMBL/GenBank/DDBJ databases">
        <authorList>
            <person name="McCartney M.A."/>
            <person name="Auch B."/>
            <person name="Kono T."/>
            <person name="Mallez S."/>
            <person name="Becker A."/>
            <person name="Gohl D.M."/>
            <person name="Silverstein K.A.T."/>
            <person name="Koren S."/>
            <person name="Bechman K.B."/>
            <person name="Herman A."/>
            <person name="Abrahante J.E."/>
            <person name="Garbe J."/>
        </authorList>
    </citation>
    <scope>NUCLEOTIDE SEQUENCE</scope>
    <source>
        <strain evidence="1">Duluth1</strain>
        <tissue evidence="1">Whole animal</tissue>
    </source>
</reference>
<reference evidence="1" key="1">
    <citation type="journal article" date="2019" name="bioRxiv">
        <title>The Genome of the Zebra Mussel, Dreissena polymorpha: A Resource for Invasive Species Research.</title>
        <authorList>
            <person name="McCartney M.A."/>
            <person name="Auch B."/>
            <person name="Kono T."/>
            <person name="Mallez S."/>
            <person name="Zhang Y."/>
            <person name="Obille A."/>
            <person name="Becker A."/>
            <person name="Abrahante J.E."/>
            <person name="Garbe J."/>
            <person name="Badalamenti J.P."/>
            <person name="Herman A."/>
            <person name="Mangelson H."/>
            <person name="Liachko I."/>
            <person name="Sullivan S."/>
            <person name="Sone E.D."/>
            <person name="Koren S."/>
            <person name="Silverstein K.A.T."/>
            <person name="Beckman K.B."/>
            <person name="Gohl D.M."/>
        </authorList>
    </citation>
    <scope>NUCLEOTIDE SEQUENCE</scope>
    <source>
        <strain evidence="1">Duluth1</strain>
        <tissue evidence="1">Whole animal</tissue>
    </source>
</reference>
<gene>
    <name evidence="1" type="ORF">DPMN_176178</name>
</gene>
<name>A0A9D4IHW0_DREPO</name>
<evidence type="ECO:0000313" key="2">
    <source>
        <dbReference type="Proteomes" id="UP000828390"/>
    </source>
</evidence>
<evidence type="ECO:0000313" key="1">
    <source>
        <dbReference type="EMBL" id="KAH3774785.1"/>
    </source>
</evidence>
<comment type="caution">
    <text evidence="1">The sequence shown here is derived from an EMBL/GenBank/DDBJ whole genome shotgun (WGS) entry which is preliminary data.</text>
</comment>